<dbReference type="Pfam" id="PF00563">
    <property type="entry name" value="EAL"/>
    <property type="match status" value="1"/>
</dbReference>
<dbReference type="Proteomes" id="UP000004263">
    <property type="component" value="Unassembled WGS sequence"/>
</dbReference>
<dbReference type="SMART" id="SM00267">
    <property type="entry name" value="GGDEF"/>
    <property type="match status" value="1"/>
</dbReference>
<dbReference type="PROSITE" id="PS50883">
    <property type="entry name" value="EAL"/>
    <property type="match status" value="1"/>
</dbReference>
<feature type="domain" description="Response regulatory" evidence="2">
    <location>
        <begin position="2"/>
        <end position="120"/>
    </location>
</feature>
<dbReference type="AlphaFoldDB" id="Q1N3A9"/>
<sequence>MDILVVDDDEIDQKLLYRSLTKSLNSIKIKFASDVASARNHILIQEFDVILLDQRLPDADGISFLIEIKANKTTRNTTVVMVSNDTDENLAMRCLKSGAQDFVLKSSVNPIMLKTIIANAKTRQQLEEDLRLSHERTQQLAQQDPLTGLSNRYFFEQSLKHALSSRNKESPITVIFLDLDNFKMINDTWSHKHGDELLRRVAVRTTSCLRGDEVFARFGGDEFVILLHEPHTINDITRITQRILQVLAPPFEFDGFTFYTSASIGVSFNPNHNISPEVLTSQADIAMHKAKQDGKSQVCFFEKDMQKAFTNRLRIENGLRNALINGEFCLHYQPIMLVENNSLVGFEALIRWNQDGTLVPPDIFIPVAQESNLIMEIGRWVISEVIHQLSQLSPALYIAINLSPLQLRDPSLIDFLVSECQAYGVSRHRLVLELTETAFTDQRTDVYDAVAQLRKDGFKVALDDFGTGFSSLSHLRNLPITTVKIDKSMLPSANNHRLELLLRGLVQMIQALDLDLVVEGVETEIQRQLCIDLGAVNAQGLFFGKPESIDYYICKNEGP</sequence>
<dbReference type="PROSITE" id="PS50887">
    <property type="entry name" value="GGDEF"/>
    <property type="match status" value="1"/>
</dbReference>
<proteinExistence type="predicted"/>
<evidence type="ECO:0000256" key="1">
    <source>
        <dbReference type="PROSITE-ProRule" id="PRU00169"/>
    </source>
</evidence>
<dbReference type="SUPFAM" id="SSF55073">
    <property type="entry name" value="Nucleotide cyclase"/>
    <property type="match status" value="1"/>
</dbReference>
<evidence type="ECO:0000259" key="3">
    <source>
        <dbReference type="PROSITE" id="PS50883"/>
    </source>
</evidence>
<dbReference type="RefSeq" id="WP_007018471.1">
    <property type="nucleotide sequence ID" value="NZ_CH724117.1"/>
</dbReference>
<dbReference type="InterPro" id="IPR029787">
    <property type="entry name" value="Nucleotide_cyclase"/>
</dbReference>
<evidence type="ECO:0000259" key="2">
    <source>
        <dbReference type="PROSITE" id="PS50110"/>
    </source>
</evidence>
<dbReference type="Pfam" id="PF00072">
    <property type="entry name" value="Response_reg"/>
    <property type="match status" value="1"/>
</dbReference>
<dbReference type="HOGENOM" id="CLU_000445_70_50_6"/>
<dbReference type="SUPFAM" id="SSF141868">
    <property type="entry name" value="EAL domain-like"/>
    <property type="match status" value="1"/>
</dbReference>
<dbReference type="CDD" id="cd01948">
    <property type="entry name" value="EAL"/>
    <property type="match status" value="1"/>
</dbReference>
<dbReference type="SUPFAM" id="SSF52172">
    <property type="entry name" value="CheY-like"/>
    <property type="match status" value="1"/>
</dbReference>
<dbReference type="GO" id="GO:0000160">
    <property type="term" value="P:phosphorelay signal transduction system"/>
    <property type="evidence" value="ECO:0007669"/>
    <property type="project" value="InterPro"/>
</dbReference>
<protein>
    <submittedName>
        <fullName evidence="5">Response regulator/GGDEF domain protein</fullName>
    </submittedName>
</protein>
<dbReference type="CDD" id="cd01949">
    <property type="entry name" value="GGDEF"/>
    <property type="match status" value="1"/>
</dbReference>
<dbReference type="STRING" id="207949.RED65_13397"/>
<evidence type="ECO:0000313" key="5">
    <source>
        <dbReference type="EMBL" id="EAT12682.1"/>
    </source>
</evidence>
<name>Q1N3A9_9GAMM</name>
<dbReference type="InterPro" id="IPR001789">
    <property type="entry name" value="Sig_transdc_resp-reg_receiver"/>
</dbReference>
<dbReference type="PROSITE" id="PS50110">
    <property type="entry name" value="RESPONSE_REGULATORY"/>
    <property type="match status" value="1"/>
</dbReference>
<dbReference type="Gene3D" id="3.20.20.450">
    <property type="entry name" value="EAL domain"/>
    <property type="match status" value="1"/>
</dbReference>
<dbReference type="Pfam" id="PF00990">
    <property type="entry name" value="GGDEF"/>
    <property type="match status" value="1"/>
</dbReference>
<dbReference type="SMART" id="SM00052">
    <property type="entry name" value="EAL"/>
    <property type="match status" value="1"/>
</dbReference>
<dbReference type="InterPro" id="IPR000160">
    <property type="entry name" value="GGDEF_dom"/>
</dbReference>
<dbReference type="InterPro" id="IPR035919">
    <property type="entry name" value="EAL_sf"/>
</dbReference>
<dbReference type="OrthoDB" id="9176779at2"/>
<dbReference type="NCBIfam" id="TIGR00254">
    <property type="entry name" value="GGDEF"/>
    <property type="match status" value="1"/>
</dbReference>
<dbReference type="GO" id="GO:0071111">
    <property type="term" value="F:cyclic-guanylate-specific phosphodiesterase activity"/>
    <property type="evidence" value="ECO:0007669"/>
    <property type="project" value="InterPro"/>
</dbReference>
<accession>Q1N3A9</accession>
<dbReference type="PANTHER" id="PTHR33121:SF70">
    <property type="entry name" value="SIGNALING PROTEIN YKOW"/>
    <property type="match status" value="1"/>
</dbReference>
<evidence type="ECO:0000313" key="6">
    <source>
        <dbReference type="Proteomes" id="UP000004263"/>
    </source>
</evidence>
<dbReference type="EMBL" id="AAQH01000005">
    <property type="protein sequence ID" value="EAT12682.1"/>
    <property type="molecule type" value="Genomic_DNA"/>
</dbReference>
<comment type="caution">
    <text evidence="5">The sequence shown here is derived from an EMBL/GenBank/DDBJ whole genome shotgun (WGS) entry which is preliminary data.</text>
</comment>
<keyword evidence="1" id="KW-0597">Phosphoprotein</keyword>
<dbReference type="SMART" id="SM00448">
    <property type="entry name" value="REC"/>
    <property type="match status" value="1"/>
</dbReference>
<evidence type="ECO:0000259" key="4">
    <source>
        <dbReference type="PROSITE" id="PS50887"/>
    </source>
</evidence>
<dbReference type="Gene3D" id="3.30.70.270">
    <property type="match status" value="1"/>
</dbReference>
<organism evidence="5 6">
    <name type="scientific">Bermanella marisrubri</name>
    <dbReference type="NCBI Taxonomy" id="207949"/>
    <lineage>
        <taxon>Bacteria</taxon>
        <taxon>Pseudomonadati</taxon>
        <taxon>Pseudomonadota</taxon>
        <taxon>Gammaproteobacteria</taxon>
        <taxon>Oceanospirillales</taxon>
        <taxon>Oceanospirillaceae</taxon>
        <taxon>Bermanella</taxon>
    </lineage>
</organism>
<keyword evidence="6" id="KW-1185">Reference proteome</keyword>
<dbReference type="InterPro" id="IPR001633">
    <property type="entry name" value="EAL_dom"/>
</dbReference>
<dbReference type="InterPro" id="IPR043128">
    <property type="entry name" value="Rev_trsase/Diguanyl_cyclase"/>
</dbReference>
<feature type="domain" description="EAL" evidence="3">
    <location>
        <begin position="312"/>
        <end position="559"/>
    </location>
</feature>
<dbReference type="Gene3D" id="3.40.50.2300">
    <property type="match status" value="1"/>
</dbReference>
<reference evidence="5 6" key="1">
    <citation type="submission" date="2006-03" db="EMBL/GenBank/DDBJ databases">
        <authorList>
            <person name="Pinhassi J."/>
            <person name="Pedros-Alio C."/>
            <person name="Ferriera S."/>
            <person name="Johnson J."/>
            <person name="Kravitz S."/>
            <person name="Halpern A."/>
            <person name="Remington K."/>
            <person name="Beeson K."/>
            <person name="Tran B."/>
            <person name="Rogers Y.-H."/>
            <person name="Friedman R."/>
            <person name="Venter J.C."/>
        </authorList>
    </citation>
    <scope>NUCLEOTIDE SEQUENCE [LARGE SCALE GENOMIC DNA]</scope>
    <source>
        <strain evidence="5 6">RED65</strain>
    </source>
</reference>
<dbReference type="InterPro" id="IPR050706">
    <property type="entry name" value="Cyclic-di-GMP_PDE-like"/>
</dbReference>
<dbReference type="PANTHER" id="PTHR33121">
    <property type="entry name" value="CYCLIC DI-GMP PHOSPHODIESTERASE PDEF"/>
    <property type="match status" value="1"/>
</dbReference>
<feature type="modified residue" description="4-aspartylphosphate" evidence="1">
    <location>
        <position position="53"/>
    </location>
</feature>
<dbReference type="InterPro" id="IPR011006">
    <property type="entry name" value="CheY-like_superfamily"/>
</dbReference>
<gene>
    <name evidence="5" type="ORF">RED65_13397</name>
</gene>
<dbReference type="CDD" id="cd00156">
    <property type="entry name" value="REC"/>
    <property type="match status" value="1"/>
</dbReference>
<feature type="domain" description="GGDEF" evidence="4">
    <location>
        <begin position="170"/>
        <end position="303"/>
    </location>
</feature>